<dbReference type="InterPro" id="IPR027417">
    <property type="entry name" value="P-loop_NTPase"/>
</dbReference>
<dbReference type="AlphaFoldDB" id="A0A3S9VT45"/>
<keyword evidence="3" id="KW-1185">Reference proteome</keyword>
<dbReference type="SUPFAM" id="SSF52540">
    <property type="entry name" value="P-loop containing nucleoside triphosphate hydrolases"/>
    <property type="match status" value="1"/>
</dbReference>
<dbReference type="Proteomes" id="UP000270673">
    <property type="component" value="Chromosome"/>
</dbReference>
<evidence type="ECO:0000313" key="3">
    <source>
        <dbReference type="Proteomes" id="UP000270673"/>
    </source>
</evidence>
<reference evidence="2 3" key="1">
    <citation type="submission" date="2018-10" db="EMBL/GenBank/DDBJ databases">
        <title>Butyricimonas faecalis sp. nov., isolated from human faeces and emended description of the genus Butyricimonas.</title>
        <authorList>
            <person name="Le Roy T."/>
            <person name="Van der Smissen P."/>
            <person name="Paquot A."/>
            <person name="Delzenne N."/>
            <person name="Muccioli G."/>
            <person name="Collet J.-F."/>
            <person name="Cani P.D."/>
        </authorList>
    </citation>
    <scope>NUCLEOTIDE SEQUENCE [LARGE SCALE GENOMIC DNA]</scope>
    <source>
        <strain evidence="2 3">H184</strain>
    </source>
</reference>
<dbReference type="PANTHER" id="PTHR34825:SF1">
    <property type="entry name" value="AAA-ATPASE-LIKE DOMAIN-CONTAINING PROTEIN"/>
    <property type="match status" value="1"/>
</dbReference>
<evidence type="ECO:0000313" key="2">
    <source>
        <dbReference type="EMBL" id="AZS29722.1"/>
    </source>
</evidence>
<dbReference type="Pfam" id="PF08011">
    <property type="entry name" value="PDDEXK_9"/>
    <property type="match status" value="1"/>
</dbReference>
<dbReference type="PANTHER" id="PTHR34825">
    <property type="entry name" value="CONSERVED PROTEIN, WITH A WEAK D-GALACTARATE DEHYDRATASE/ALTRONATE HYDROLASE DOMAIN"/>
    <property type="match status" value="1"/>
</dbReference>
<proteinExistence type="predicted"/>
<dbReference type="OrthoDB" id="9776605at2"/>
<dbReference type="KEGG" id="buy:D8S85_09285"/>
<sequence>MNQALSFPRKMPIGIQSFEYIRQNDFMYVDKTEFVYRLATMGKPYFLSRPRRFGKSLLLSTMEAYFLGKRELFKGLAIEKLETEWNVHAVLHLDLNAEKYDSPDRLHDMLERQLLHWEEIYETGGKGITHSGRFMEVIRKAYEKTGRGVVVLIDEYDKPLLNSFHDETLQKAFRDTLTAFYSVLKSADPWLRLVFITGVTKFAQMGIFSNLNQLKDISLDPRYATLCGLTSEEIRANFTPELKSLAEANNLDGEACMERLTRMYDGYHFNYRDWVGVYNPFSILNVFDTTMFDNFWFASGTPTFLVEILKKTDFDLRELDGIEVSAASLTDDRTDINNPIPMIYQSGYLTIKKYDERFQIYTLGFPNEEVKYGFLNFVTPFYTPVKETDTSFYIGKFIHELESGDPNAFLARLRAFFAGISYELNDRTERYYQTIFYLVFKLMGQFSEAEIRSAKGRADAVVKTADYIYVFEFKLDGSAEQALAQIDDRGYLIPYTVDGRKLVKIGVNFDPKERNIGEWKTN</sequence>
<protein>
    <submittedName>
        <fullName evidence="2">AAA family ATPase</fullName>
    </submittedName>
</protein>
<organism evidence="2 3">
    <name type="scientific">Butyricimonas faecalis</name>
    <dbReference type="NCBI Taxonomy" id="2093856"/>
    <lineage>
        <taxon>Bacteria</taxon>
        <taxon>Pseudomonadati</taxon>
        <taxon>Bacteroidota</taxon>
        <taxon>Bacteroidia</taxon>
        <taxon>Bacteroidales</taxon>
        <taxon>Odoribacteraceae</taxon>
        <taxon>Butyricimonas</taxon>
    </lineage>
</organism>
<dbReference type="Pfam" id="PF09820">
    <property type="entry name" value="AAA-ATPase_like"/>
    <property type="match status" value="1"/>
</dbReference>
<name>A0A3S9VT45_9BACT</name>
<gene>
    <name evidence="2" type="ORF">D8S85_09285</name>
</gene>
<dbReference type="InterPro" id="IPR018631">
    <property type="entry name" value="AAA-ATPase-like_dom"/>
</dbReference>
<dbReference type="EMBL" id="CP032819">
    <property type="protein sequence ID" value="AZS29722.1"/>
    <property type="molecule type" value="Genomic_DNA"/>
</dbReference>
<feature type="domain" description="AAA-ATPase-like" evidence="1">
    <location>
        <begin position="12"/>
        <end position="208"/>
    </location>
</feature>
<evidence type="ECO:0000259" key="1">
    <source>
        <dbReference type="Pfam" id="PF09820"/>
    </source>
</evidence>
<accession>A0A3S9VT45</accession>
<dbReference type="RefSeq" id="WP_106480460.1">
    <property type="nucleotide sequence ID" value="NZ_CP032819.1"/>
</dbReference>
<dbReference type="InterPro" id="IPR012547">
    <property type="entry name" value="PDDEXK_9"/>
</dbReference>